<evidence type="ECO:0000313" key="5">
    <source>
        <dbReference type="EMBL" id="UWZ57130.1"/>
    </source>
</evidence>
<dbReference type="Gene3D" id="3.40.50.880">
    <property type="match status" value="1"/>
</dbReference>
<accession>A0A9Q9MJQ2</accession>
<keyword evidence="2" id="KW-0238">DNA-binding</keyword>
<dbReference type="Gene3D" id="1.10.10.60">
    <property type="entry name" value="Homeodomain-like"/>
    <property type="match status" value="1"/>
</dbReference>
<dbReference type="KEGG" id="daur:Daura_13755"/>
<dbReference type="SUPFAM" id="SSF52317">
    <property type="entry name" value="Class I glutamine amidotransferase-like"/>
    <property type="match status" value="1"/>
</dbReference>
<dbReference type="SUPFAM" id="SSF46689">
    <property type="entry name" value="Homeodomain-like"/>
    <property type="match status" value="2"/>
</dbReference>
<keyword evidence="1" id="KW-0805">Transcription regulation</keyword>
<evidence type="ECO:0000313" key="6">
    <source>
        <dbReference type="Proteomes" id="UP001058003"/>
    </source>
</evidence>
<dbReference type="PANTHER" id="PTHR43130">
    <property type="entry name" value="ARAC-FAMILY TRANSCRIPTIONAL REGULATOR"/>
    <property type="match status" value="1"/>
</dbReference>
<gene>
    <name evidence="5" type="ORF">Daura_13755</name>
</gene>
<keyword evidence="3" id="KW-0804">Transcription</keyword>
<dbReference type="CDD" id="cd03137">
    <property type="entry name" value="GATase1_AraC_1"/>
    <property type="match status" value="1"/>
</dbReference>
<dbReference type="Pfam" id="PF01965">
    <property type="entry name" value="DJ-1_PfpI"/>
    <property type="match status" value="1"/>
</dbReference>
<dbReference type="InterPro" id="IPR009057">
    <property type="entry name" value="Homeodomain-like_sf"/>
</dbReference>
<reference evidence="5" key="1">
    <citation type="submission" date="2021-04" db="EMBL/GenBank/DDBJ databases">
        <title>Dactylosporangium aurantiacum NRRL B-8018 full assembly.</title>
        <authorList>
            <person name="Hartkoorn R.C."/>
            <person name="Beaudoing E."/>
            <person name="Hot D."/>
        </authorList>
    </citation>
    <scope>NUCLEOTIDE SEQUENCE</scope>
    <source>
        <strain evidence="5">NRRL B-8018</strain>
    </source>
</reference>
<dbReference type="SMART" id="SM00342">
    <property type="entry name" value="HTH_ARAC"/>
    <property type="match status" value="1"/>
</dbReference>
<dbReference type="InterPro" id="IPR002818">
    <property type="entry name" value="DJ-1/PfpI"/>
</dbReference>
<dbReference type="EMBL" id="CP073767">
    <property type="protein sequence ID" value="UWZ57130.1"/>
    <property type="molecule type" value="Genomic_DNA"/>
</dbReference>
<dbReference type="InterPro" id="IPR052158">
    <property type="entry name" value="INH-QAR"/>
</dbReference>
<name>A0A9Q9MJQ2_9ACTN</name>
<dbReference type="PROSITE" id="PS01124">
    <property type="entry name" value="HTH_ARAC_FAMILY_2"/>
    <property type="match status" value="1"/>
</dbReference>
<dbReference type="Pfam" id="PF12833">
    <property type="entry name" value="HTH_18"/>
    <property type="match status" value="1"/>
</dbReference>
<evidence type="ECO:0000256" key="3">
    <source>
        <dbReference type="ARBA" id="ARBA00023163"/>
    </source>
</evidence>
<proteinExistence type="predicted"/>
<keyword evidence="6" id="KW-1185">Reference proteome</keyword>
<evidence type="ECO:0000259" key="4">
    <source>
        <dbReference type="PROSITE" id="PS01124"/>
    </source>
</evidence>
<dbReference type="PROSITE" id="PS00041">
    <property type="entry name" value="HTH_ARAC_FAMILY_1"/>
    <property type="match status" value="1"/>
</dbReference>
<dbReference type="InterPro" id="IPR018060">
    <property type="entry name" value="HTH_AraC"/>
</dbReference>
<dbReference type="PANTHER" id="PTHR43130:SF3">
    <property type="entry name" value="HTH-TYPE TRANSCRIPTIONAL REGULATOR RV1931C"/>
    <property type="match status" value="1"/>
</dbReference>
<evidence type="ECO:0000256" key="1">
    <source>
        <dbReference type="ARBA" id="ARBA00023015"/>
    </source>
</evidence>
<dbReference type="RefSeq" id="WP_052387230.1">
    <property type="nucleotide sequence ID" value="NZ_CP073767.1"/>
</dbReference>
<organism evidence="5 6">
    <name type="scientific">Dactylosporangium aurantiacum</name>
    <dbReference type="NCBI Taxonomy" id="35754"/>
    <lineage>
        <taxon>Bacteria</taxon>
        <taxon>Bacillati</taxon>
        <taxon>Actinomycetota</taxon>
        <taxon>Actinomycetes</taxon>
        <taxon>Micromonosporales</taxon>
        <taxon>Micromonosporaceae</taxon>
        <taxon>Dactylosporangium</taxon>
    </lineage>
</organism>
<protein>
    <submittedName>
        <fullName evidence="5">DJ-1/PfpI family protein</fullName>
    </submittedName>
</protein>
<dbReference type="InterPro" id="IPR029062">
    <property type="entry name" value="Class_I_gatase-like"/>
</dbReference>
<dbReference type="AlphaFoldDB" id="A0A9Q9MJQ2"/>
<dbReference type="GO" id="GO:0043565">
    <property type="term" value="F:sequence-specific DNA binding"/>
    <property type="evidence" value="ECO:0007669"/>
    <property type="project" value="InterPro"/>
</dbReference>
<evidence type="ECO:0000256" key="2">
    <source>
        <dbReference type="ARBA" id="ARBA00023125"/>
    </source>
</evidence>
<feature type="domain" description="HTH araC/xylS-type" evidence="4">
    <location>
        <begin position="214"/>
        <end position="313"/>
    </location>
</feature>
<dbReference type="InterPro" id="IPR018062">
    <property type="entry name" value="HTH_AraC-typ_CS"/>
</dbReference>
<dbReference type="Proteomes" id="UP001058003">
    <property type="component" value="Chromosome"/>
</dbReference>
<dbReference type="GO" id="GO:0003700">
    <property type="term" value="F:DNA-binding transcription factor activity"/>
    <property type="evidence" value="ECO:0007669"/>
    <property type="project" value="InterPro"/>
</dbReference>
<sequence length="317" mass="33449">MARSRTTIGVLIGDGAPMLEVAVAPRVFSTAGAGFTVRTAGEHPGPLSTTAGIALTAPHTLDDLDTAGVVIVPGWRPPGGAPVAPAILDRLRRAHDEGATVVGLCLGAFVLAEAGLLDGRRATTHWHHLPAFAAAFPAVSVVDDVLYVDEGTVVTSAGSAAGLDACLHLLRREHGPRLANTAARALVVAPQRAGGQAQFIEHPVPQLPAGDAIGDAMRHALEHLEDPALDVPHLAAAVHLSRRTFDRRFRETTGVSPLRWLLQQRVLRAQHVLSTTDLDVDSVARACGFSDGVALRPHFRRLVGVPPQSYRASFRTP</sequence>
<dbReference type="OrthoDB" id="3992151at2"/>